<feature type="region of interest" description="Disordered" evidence="1">
    <location>
        <begin position="1"/>
        <end position="25"/>
    </location>
</feature>
<evidence type="ECO:0000256" key="1">
    <source>
        <dbReference type="SAM" id="MobiDB-lite"/>
    </source>
</evidence>
<reference evidence="2 3" key="1">
    <citation type="submission" date="2013-08" db="EMBL/GenBank/DDBJ databases">
        <title>The genome sequence of Skermanella stibiiresistens.</title>
        <authorList>
            <person name="Zhu W."/>
            <person name="Wang G."/>
        </authorList>
    </citation>
    <scope>NUCLEOTIDE SEQUENCE [LARGE SCALE GENOMIC DNA]</scope>
    <source>
        <strain evidence="2 3">SB22</strain>
    </source>
</reference>
<dbReference type="Proteomes" id="UP000019486">
    <property type="component" value="Unassembled WGS sequence"/>
</dbReference>
<organism evidence="2 3">
    <name type="scientific">Skermanella stibiiresistens SB22</name>
    <dbReference type="NCBI Taxonomy" id="1385369"/>
    <lineage>
        <taxon>Bacteria</taxon>
        <taxon>Pseudomonadati</taxon>
        <taxon>Pseudomonadota</taxon>
        <taxon>Alphaproteobacteria</taxon>
        <taxon>Rhodospirillales</taxon>
        <taxon>Azospirillaceae</taxon>
        <taxon>Skermanella</taxon>
    </lineage>
</organism>
<proteinExistence type="predicted"/>
<evidence type="ECO:0000313" key="3">
    <source>
        <dbReference type="Proteomes" id="UP000019486"/>
    </source>
</evidence>
<keyword evidence="3" id="KW-1185">Reference proteome</keyword>
<name>W9H6A0_9PROT</name>
<accession>W9H6A0</accession>
<dbReference type="EMBL" id="AVFL01000013">
    <property type="protein sequence ID" value="EWY39288.1"/>
    <property type="molecule type" value="Genomic_DNA"/>
</dbReference>
<comment type="caution">
    <text evidence="2">The sequence shown here is derived from an EMBL/GenBank/DDBJ whole genome shotgun (WGS) entry which is preliminary data.</text>
</comment>
<dbReference type="AlphaFoldDB" id="W9H6A0"/>
<evidence type="ECO:0000313" key="2">
    <source>
        <dbReference type="EMBL" id="EWY39288.1"/>
    </source>
</evidence>
<gene>
    <name evidence="2" type="ORF">N825_07490</name>
</gene>
<protein>
    <submittedName>
        <fullName evidence="2">Uncharacterized protein</fullName>
    </submittedName>
</protein>
<sequence length="247" mass="26416">MDAMIIPLTSRRNGQPGAEPAFNPDRHLAIEPPAWSVSLRGEAPSHRQSPASIAAPFRVLGAEGVMAIGAATRLGHPPLKFLAALASHPMMIDAVSALAGTWVVPAPVPAGGERFKPADAFDVILSLTDDGAWRAGFAMIQCPGTVLRQTGGMPAAYIRLTFLSEDTVVSLRDVEDRVGDPDQARVAWVRHKALITHRKLGRLIGNVGANQDRRALAHELWDALSDAEHAVEALTSESEGLDIFYAN</sequence>